<evidence type="ECO:0000313" key="1">
    <source>
        <dbReference type="EMBL" id="QCG78321.1"/>
    </source>
</evidence>
<evidence type="ECO:0000313" key="2">
    <source>
        <dbReference type="Proteomes" id="UP000298784"/>
    </source>
</evidence>
<keyword evidence="2" id="KW-1185">Reference proteome</keyword>
<dbReference type="EMBL" id="MK757449">
    <property type="protein sequence ID" value="QCG78321.1"/>
    <property type="molecule type" value="Genomic_DNA"/>
</dbReference>
<protein>
    <submittedName>
        <fullName evidence="1">Minor tail protein</fullName>
    </submittedName>
</protein>
<proteinExistence type="predicted"/>
<dbReference type="GeneID" id="55615774"/>
<name>A0A4D6T8A8_9CAUD</name>
<accession>A0A4D6T8A8</accession>
<dbReference type="Proteomes" id="UP000298784">
    <property type="component" value="Segment"/>
</dbReference>
<organism evidence="1 2">
    <name type="scientific">Microbacterium phage Akoni</name>
    <dbReference type="NCBI Taxonomy" id="2565510"/>
    <lineage>
        <taxon>Viruses</taxon>
        <taxon>Duplodnaviria</taxon>
        <taxon>Heunggongvirae</taxon>
        <taxon>Uroviricota</taxon>
        <taxon>Caudoviricetes</taxon>
        <taxon>Eekayvirinae</taxon>
        <taxon>Akonivirus</taxon>
        <taxon>Akonivirus akoni</taxon>
    </lineage>
</organism>
<reference evidence="1 2" key="1">
    <citation type="submission" date="2019-04" db="EMBL/GenBank/DDBJ databases">
        <authorList>
            <person name="Fakhre F."/>
            <person name="Gonzalez R.M."/>
            <person name="Howells E.K."/>
            <person name="Otero L.A."/>
            <person name="Pegoraro K.N."/>
            <person name="Robichaux K.C."/>
            <person name="Rodier A."/>
            <person name="Sadowski C.L."/>
            <person name="Carter V.P."/>
            <person name="Gray A.D."/>
            <person name="Klein G.C."/>
            <person name="Lebosada C."/>
            <person name="Miklaszewski C.M."/>
            <person name="Sutton S.N."/>
            <person name="Pollenz R.S."/>
            <person name="Garlena R.A."/>
            <person name="Russell D.A."/>
            <person name="Pope W.H."/>
            <person name="Jacobs-Sera D."/>
            <person name="Hatfull G.F."/>
        </authorList>
    </citation>
    <scope>NUCLEOTIDE SEQUENCE [LARGE SCALE GENOMIC DNA]</scope>
</reference>
<gene>
    <name evidence="1" type="primary">35</name>
    <name evidence="1" type="ORF">SEA_AKONI_35</name>
</gene>
<sequence length="284" mass="30750">MAYTGNSPVDEVILRLQARKSFSLGIWIEDQNENPLDITGCILRFVARKNVPSTVNDDSGNLVTNSQAIIMAPTLGYAAFNFQAAEMDWEPGDYLFSIVLSDSGYTATIVRGQIQLEQNTEFTSIEETYSPADPPTHLRAMIREGVALKVRTGPMLAPGEATFTNEDEKKLDELYAGAVAAGQVLSADLIPDGVSKVMMTTAERFKLANLTLEWVDINGKPDFGDIITHDVSEFVLKGQGDAGDIVTGTLNKNRVPTVMNLNGISHGTAAPPSGNPNTIYLKHS</sequence>
<dbReference type="RefSeq" id="YP_009845416.1">
    <property type="nucleotide sequence ID" value="NC_048761.1"/>
</dbReference>
<dbReference type="KEGG" id="vg:55615774"/>